<dbReference type="NCBIfam" id="TIGR04336">
    <property type="entry name" value="AmmeMemoSam_B"/>
    <property type="match status" value="1"/>
</dbReference>
<dbReference type="Gene3D" id="3.60.21.10">
    <property type="match status" value="1"/>
</dbReference>
<dbReference type="CDD" id="cd07361">
    <property type="entry name" value="MEMO_like"/>
    <property type="match status" value="1"/>
</dbReference>
<comment type="similarity">
    <text evidence="1">Belongs to the CapA family.</text>
</comment>
<dbReference type="AlphaFoldDB" id="A0A1F4US58"/>
<evidence type="ECO:0000313" key="3">
    <source>
        <dbReference type="EMBL" id="OGC47630.1"/>
    </source>
</evidence>
<proteinExistence type="inferred from homology"/>
<evidence type="ECO:0000256" key="1">
    <source>
        <dbReference type="ARBA" id="ARBA00005662"/>
    </source>
</evidence>
<dbReference type="PANTHER" id="PTHR33393">
    <property type="entry name" value="POLYGLUTAMINE SYNTHESIS ACCESSORY PROTEIN RV0574C-RELATED"/>
    <property type="match status" value="1"/>
</dbReference>
<dbReference type="Pfam" id="PF09587">
    <property type="entry name" value="PGA_cap"/>
    <property type="match status" value="1"/>
</dbReference>
<evidence type="ECO:0000313" key="4">
    <source>
        <dbReference type="Proteomes" id="UP000176608"/>
    </source>
</evidence>
<dbReference type="SUPFAM" id="SSF56300">
    <property type="entry name" value="Metallo-dependent phosphatases"/>
    <property type="match status" value="1"/>
</dbReference>
<dbReference type="EMBL" id="MEVA01000006">
    <property type="protein sequence ID" value="OGC47630.1"/>
    <property type="molecule type" value="Genomic_DNA"/>
</dbReference>
<protein>
    <submittedName>
        <fullName evidence="3">AmmeMemoRadiSam system protein B</fullName>
    </submittedName>
</protein>
<accession>A0A1F4US58</accession>
<dbReference type="InterPro" id="IPR029052">
    <property type="entry name" value="Metallo-depent_PP-like"/>
</dbReference>
<feature type="domain" description="Capsule synthesis protein CapA" evidence="2">
    <location>
        <begin position="294"/>
        <end position="524"/>
    </location>
</feature>
<comment type="caution">
    <text evidence="3">The sequence shown here is derived from an EMBL/GenBank/DDBJ whole genome shotgun (WGS) entry which is preliminary data.</text>
</comment>
<reference evidence="3 4" key="1">
    <citation type="journal article" date="2016" name="Nat. Commun.">
        <title>Thousands of microbial genomes shed light on interconnected biogeochemical processes in an aquifer system.</title>
        <authorList>
            <person name="Anantharaman K."/>
            <person name="Brown C.T."/>
            <person name="Hug L.A."/>
            <person name="Sharon I."/>
            <person name="Castelle C.J."/>
            <person name="Probst A.J."/>
            <person name="Thomas B.C."/>
            <person name="Singh A."/>
            <person name="Wilkins M.J."/>
            <person name="Karaoz U."/>
            <person name="Brodie E.L."/>
            <person name="Williams K.H."/>
            <person name="Hubbard S.S."/>
            <person name="Banfield J.F."/>
        </authorList>
    </citation>
    <scope>NUCLEOTIDE SEQUENCE [LARGE SCALE GENOMIC DNA]</scope>
</reference>
<sequence length="564" mass="63417">MGFRRFTFTIIALLLLAIVAAWILNFSTTEKDSDPSSKDYPLSSFYENKEDYEVSFSKVSNLTKEQVLAGITSHHFLAKDLIANFFLGINPEGIENVFIVGPDHYSALNGSEIYAATTRLNWETPYGRYKPNARVISALLGIEGFGENDLVFRREHSIYTLVPFAKKAFPNAKIIPIVLKNSKDYQMFYDLGGRAFRKNSLLIASIDFSHVATEETAYQNDLESIRALVSADLENLGSIEADCRQCVAFLYGFLSGTPSRFKLIENKDSSDYGSTEENNLTSYVSGYFVNDNIRILFGGDLMFDRYIRQVAQNKGNDFILKNTIKYLLDKDLVVVNLEGPVTTFESISVGSKIGAPDNFVFTFPPAVADVLATHNIKLVNIGNNHILNFGWEGLNQTKKFLLDKNISFFGNTGTPNDQTRFKTVEIKGKKIAFVNYNQFTAGSVEAVLEDLNQVKDGTDFIIIYTHWGDEYSNEIRQPFRDLAHKLIDSGADLIIGSHPHVVQEKEIYNGKTIYYSLGNLVFDQYFSEETKKGLMVELNIDLSDGSTGLLEHYINLDEGGQTLW</sequence>
<gene>
    <name evidence="3" type="ORF">A2886_02480</name>
</gene>
<dbReference type="InterPro" id="IPR052169">
    <property type="entry name" value="CW_Biosynth-Accessory"/>
</dbReference>
<dbReference type="SMART" id="SM00854">
    <property type="entry name" value="PGA_cap"/>
    <property type="match status" value="1"/>
</dbReference>
<name>A0A1F4US58_UNCKA</name>
<dbReference type="PANTHER" id="PTHR33393:SF11">
    <property type="entry name" value="POLYGLUTAMINE SYNTHESIS ACCESSORY PROTEIN RV0574C-RELATED"/>
    <property type="match status" value="1"/>
</dbReference>
<evidence type="ECO:0000259" key="2">
    <source>
        <dbReference type="SMART" id="SM00854"/>
    </source>
</evidence>
<dbReference type="Proteomes" id="UP000176608">
    <property type="component" value="Unassembled WGS sequence"/>
</dbReference>
<dbReference type="InterPro" id="IPR002737">
    <property type="entry name" value="MEMO1_fam"/>
</dbReference>
<dbReference type="Gene3D" id="3.40.830.10">
    <property type="entry name" value="LigB-like"/>
    <property type="match status" value="1"/>
</dbReference>
<dbReference type="STRING" id="1802617.A2886_02480"/>
<dbReference type="Pfam" id="PF01875">
    <property type="entry name" value="Memo"/>
    <property type="match status" value="1"/>
</dbReference>
<dbReference type="InterPro" id="IPR019079">
    <property type="entry name" value="Capsule_synth_CapA"/>
</dbReference>
<dbReference type="CDD" id="cd07381">
    <property type="entry name" value="MPP_CapA"/>
    <property type="match status" value="1"/>
</dbReference>
<organism evidence="3 4">
    <name type="scientific">candidate division WWE3 bacterium RIFCSPHIGHO2_01_FULL_42_13</name>
    <dbReference type="NCBI Taxonomy" id="1802617"/>
    <lineage>
        <taxon>Bacteria</taxon>
        <taxon>Katanobacteria</taxon>
    </lineage>
</organism>